<dbReference type="PROSITE" id="PS50043">
    <property type="entry name" value="HTH_LUXR_2"/>
    <property type="match status" value="1"/>
</dbReference>
<dbReference type="InterPro" id="IPR000792">
    <property type="entry name" value="Tscrpt_reg_LuxR_C"/>
</dbReference>
<organism evidence="2 3">
    <name type="scientific">Candidatus Comchoanobacter bicostacola</name>
    <dbReference type="NCBI Taxonomy" id="2919598"/>
    <lineage>
        <taxon>Bacteria</taxon>
        <taxon>Pseudomonadati</taxon>
        <taxon>Pseudomonadota</taxon>
        <taxon>Gammaproteobacteria</taxon>
        <taxon>Candidatus Comchoanobacterales</taxon>
        <taxon>Candidatus Comchoanobacteraceae</taxon>
        <taxon>Candidatus Comchoanobacter</taxon>
    </lineage>
</organism>
<name>A0ABY5DK59_9GAMM</name>
<dbReference type="SUPFAM" id="SSF46894">
    <property type="entry name" value="C-terminal effector domain of the bipartite response regulators"/>
    <property type="match status" value="1"/>
</dbReference>
<evidence type="ECO:0000313" key="3">
    <source>
        <dbReference type="Proteomes" id="UP001055955"/>
    </source>
</evidence>
<keyword evidence="3" id="KW-1185">Reference proteome</keyword>
<protein>
    <submittedName>
        <fullName evidence="2">LuxR C-terminal-related transcriptional regulator</fullName>
    </submittedName>
</protein>
<sequence>MHYWTAVRNEFVNRYAREYPFSFTDVKYYRDEEKTNTPAVIKKSYTFCSHKKLYLTQREADCIYFLAKGHTIKNTAIELLLSPRTVEFYLQRIKEKFQKKNKKELLNHLAQYAYFQKFMHEMAQEFEDEI</sequence>
<dbReference type="Proteomes" id="UP001055955">
    <property type="component" value="Chromosome"/>
</dbReference>
<dbReference type="EMBL" id="CP092900">
    <property type="protein sequence ID" value="UTC24651.1"/>
    <property type="molecule type" value="Genomic_DNA"/>
</dbReference>
<accession>A0ABY5DK59</accession>
<dbReference type="Gene3D" id="1.10.10.10">
    <property type="entry name" value="Winged helix-like DNA-binding domain superfamily/Winged helix DNA-binding domain"/>
    <property type="match status" value="1"/>
</dbReference>
<dbReference type="InterPro" id="IPR016032">
    <property type="entry name" value="Sig_transdc_resp-reg_C-effctor"/>
</dbReference>
<dbReference type="InterPro" id="IPR036388">
    <property type="entry name" value="WH-like_DNA-bd_sf"/>
</dbReference>
<dbReference type="Pfam" id="PF00196">
    <property type="entry name" value="GerE"/>
    <property type="match status" value="1"/>
</dbReference>
<gene>
    <name evidence="2" type="ORF">MMH89_00530</name>
</gene>
<reference evidence="2 3" key="1">
    <citation type="journal article" date="2022" name="Nat. Microbiol.">
        <title>The microbiome of a bacterivorous marine choanoflagellate contains a resource-demanding obligate bacterial associate.</title>
        <authorList>
            <person name="Needham D.M."/>
            <person name="Poirier C."/>
            <person name="Bachy C."/>
            <person name="George E.E."/>
            <person name="Wilken S."/>
            <person name="Yung C.C.M."/>
            <person name="Limardo A.J."/>
            <person name="Morando M."/>
            <person name="Sudek L."/>
            <person name="Malmstrom R.R."/>
            <person name="Keeling P.J."/>
            <person name="Santoro A.E."/>
            <person name="Worden A.Z."/>
        </authorList>
    </citation>
    <scope>NUCLEOTIDE SEQUENCE [LARGE SCALE GENOMIC DNA]</scope>
    <source>
        <strain evidence="2 3">Comchoano-1</strain>
    </source>
</reference>
<evidence type="ECO:0000313" key="2">
    <source>
        <dbReference type="EMBL" id="UTC24651.1"/>
    </source>
</evidence>
<dbReference type="RefSeq" id="WP_258568436.1">
    <property type="nucleotide sequence ID" value="NZ_CP092900.1"/>
</dbReference>
<proteinExistence type="predicted"/>
<dbReference type="PRINTS" id="PR00038">
    <property type="entry name" value="HTHLUXR"/>
</dbReference>
<dbReference type="SMART" id="SM00421">
    <property type="entry name" value="HTH_LUXR"/>
    <property type="match status" value="1"/>
</dbReference>
<evidence type="ECO:0000259" key="1">
    <source>
        <dbReference type="PROSITE" id="PS50043"/>
    </source>
</evidence>
<feature type="domain" description="HTH luxR-type" evidence="1">
    <location>
        <begin position="48"/>
        <end position="113"/>
    </location>
</feature>